<organism evidence="1 2">
    <name type="scientific">Romanomermis culicivorax</name>
    <name type="common">Nematode worm</name>
    <dbReference type="NCBI Taxonomy" id="13658"/>
    <lineage>
        <taxon>Eukaryota</taxon>
        <taxon>Metazoa</taxon>
        <taxon>Ecdysozoa</taxon>
        <taxon>Nematoda</taxon>
        <taxon>Enoplea</taxon>
        <taxon>Dorylaimia</taxon>
        <taxon>Mermithida</taxon>
        <taxon>Mermithoidea</taxon>
        <taxon>Mermithidae</taxon>
        <taxon>Romanomermis</taxon>
    </lineage>
</organism>
<accession>A0A915JFG8</accession>
<sequence length="71" mass="8438">MKKLKTKEIESLLKCIFTKLPFTLKIRMEGRLHGFKNITSLAEFINQLKANTTVWREFRKDQEDGEDDHLN</sequence>
<reference evidence="2" key="1">
    <citation type="submission" date="2022-11" db="UniProtKB">
        <authorList>
            <consortium name="WormBaseParasite"/>
        </authorList>
    </citation>
    <scope>IDENTIFICATION</scope>
</reference>
<protein>
    <submittedName>
        <fullName evidence="2">Uncharacterized protein</fullName>
    </submittedName>
</protein>
<dbReference type="WBParaSite" id="nRc.2.0.1.t24929-RA">
    <property type="protein sequence ID" value="nRc.2.0.1.t24929-RA"/>
    <property type="gene ID" value="nRc.2.0.1.g24929"/>
</dbReference>
<dbReference type="Proteomes" id="UP000887565">
    <property type="component" value="Unplaced"/>
</dbReference>
<evidence type="ECO:0000313" key="1">
    <source>
        <dbReference type="Proteomes" id="UP000887565"/>
    </source>
</evidence>
<name>A0A915JFG8_ROMCU</name>
<keyword evidence="1" id="KW-1185">Reference proteome</keyword>
<proteinExistence type="predicted"/>
<dbReference type="AlphaFoldDB" id="A0A915JFG8"/>
<evidence type="ECO:0000313" key="2">
    <source>
        <dbReference type="WBParaSite" id="nRc.2.0.1.t24929-RA"/>
    </source>
</evidence>